<evidence type="ECO:0000256" key="3">
    <source>
        <dbReference type="ARBA" id="ARBA00022737"/>
    </source>
</evidence>
<dbReference type="PANTHER" id="PTHR43300">
    <property type="entry name" value="ACETYLTRANSFERASE"/>
    <property type="match status" value="1"/>
</dbReference>
<dbReference type="Pfam" id="PF05523">
    <property type="entry name" value="FdtA"/>
    <property type="match status" value="1"/>
</dbReference>
<evidence type="ECO:0000256" key="2">
    <source>
        <dbReference type="ARBA" id="ARBA00022679"/>
    </source>
</evidence>
<dbReference type="EMBL" id="CP048659">
    <property type="protein sequence ID" value="QOW44507.1"/>
    <property type="molecule type" value="Genomic_DNA"/>
</dbReference>
<evidence type="ECO:0000259" key="5">
    <source>
        <dbReference type="Pfam" id="PF05523"/>
    </source>
</evidence>
<dbReference type="SUPFAM" id="SSF51161">
    <property type="entry name" value="Trimeric LpxA-like enzymes"/>
    <property type="match status" value="1"/>
</dbReference>
<dbReference type="InterPro" id="IPR011051">
    <property type="entry name" value="RmlC_Cupin_sf"/>
</dbReference>
<feature type="domain" description="Sugar 3,4-ketoisomerase QdtA cupin" evidence="5">
    <location>
        <begin position="4"/>
        <end position="131"/>
    </location>
</feature>
<dbReference type="SUPFAM" id="SSF51182">
    <property type="entry name" value="RmlC-like cupins"/>
    <property type="match status" value="1"/>
</dbReference>
<dbReference type="InterPro" id="IPR001451">
    <property type="entry name" value="Hexapep"/>
</dbReference>
<dbReference type="CDD" id="cd20292">
    <property type="entry name" value="cupin_QdtA-like"/>
    <property type="match status" value="1"/>
</dbReference>
<keyword evidence="7" id="KW-1185">Reference proteome</keyword>
<proteinExistence type="inferred from homology"/>
<dbReference type="PROSITE" id="PS00101">
    <property type="entry name" value="HEXAPEP_TRANSFERASES"/>
    <property type="match status" value="1"/>
</dbReference>
<dbReference type="PANTHER" id="PTHR43300:SF4">
    <property type="entry name" value="ACYL-[ACYL-CARRIER-PROTEIN]--UDP-N-ACETYLGLUCOSAMINE O-ACYLTRANSFERASE"/>
    <property type="match status" value="1"/>
</dbReference>
<protein>
    <recommendedName>
        <fullName evidence="5">Sugar 3,4-ketoisomerase QdtA cupin domain-containing protein</fullName>
    </recommendedName>
</protein>
<dbReference type="Pfam" id="PF00132">
    <property type="entry name" value="Hexapep"/>
    <property type="match status" value="1"/>
</dbReference>
<dbReference type="InterPro" id="IPR008894">
    <property type="entry name" value="QdtA_cupin_dom"/>
</dbReference>
<evidence type="ECO:0000313" key="6">
    <source>
        <dbReference type="EMBL" id="QOW44507.1"/>
    </source>
</evidence>
<keyword evidence="2" id="KW-0808">Transferase</keyword>
<dbReference type="RefSeq" id="WP_180047154.1">
    <property type="nucleotide sequence ID" value="NZ_CP048659.1"/>
</dbReference>
<dbReference type="InterPro" id="IPR050179">
    <property type="entry name" value="Trans_hexapeptide_repeat"/>
</dbReference>
<gene>
    <name evidence="6" type="ORF">G0028_00480</name>
</gene>
<accession>A0A7S6VTQ6</accession>
<dbReference type="Gene3D" id="2.160.10.10">
    <property type="entry name" value="Hexapeptide repeat proteins"/>
    <property type="match status" value="1"/>
</dbReference>
<evidence type="ECO:0000313" key="7">
    <source>
        <dbReference type="Proteomes" id="UP000593966"/>
    </source>
</evidence>
<keyword evidence="3" id="KW-0677">Repeat</keyword>
<comment type="similarity">
    <text evidence="1">Belongs to the transferase hexapeptide repeat family.</text>
</comment>
<evidence type="ECO:0000256" key="1">
    <source>
        <dbReference type="ARBA" id="ARBA00007274"/>
    </source>
</evidence>
<dbReference type="Gene3D" id="2.60.120.10">
    <property type="entry name" value="Jelly Rolls"/>
    <property type="match status" value="1"/>
</dbReference>
<dbReference type="CDD" id="cd03358">
    <property type="entry name" value="LbH_WxcM_N_like"/>
    <property type="match status" value="1"/>
</dbReference>
<dbReference type="Proteomes" id="UP000593966">
    <property type="component" value="Chromosome"/>
</dbReference>
<reference evidence="6 7" key="1">
    <citation type="submission" date="2020-02" db="EMBL/GenBank/DDBJ databases">
        <title>Tigecycline-resistant Acinetobacter species from pigs and migratory birds.</title>
        <authorList>
            <person name="Chen C."/>
            <person name="Sun J."/>
            <person name="Liao X.-P."/>
            <person name="Liu Y.-H."/>
        </authorList>
    </citation>
    <scope>NUCLEOTIDE SEQUENCE [LARGE SCALE GENOMIC DNA]</scope>
    <source>
        <strain evidence="6 7">YH12207_T</strain>
    </source>
</reference>
<sequence length="286" mass="31877">MSLIQWIDLPNRGDERGALVIAEANKNIPFDIKRLYYIFDAKPNVPRGFHAHKELSQVAFCIKGKCKMLMDNGVDKQEVWIDQADKGLVIPPMVWHEMHDFSEDCIMLVLASDHYDESDYIRDYDEFISIVNRPYIHPLADVKSVNIGQKTKVWQFSVVFSKAIIGENCNICAHTLIENDVLIGNNVTVKSGVYLWDGITLEDNVFVGPSVTFTNDKKPRSKQYPDEFPKTVVEQGASIGANATILPGIQIGKNALIGAGAVVTKNVPENAIMVGNPAIIKGYVEK</sequence>
<name>A0A7S6VTQ6_9GAMM</name>
<dbReference type="Pfam" id="PF14602">
    <property type="entry name" value="Hexapep_2"/>
    <property type="match status" value="1"/>
</dbReference>
<keyword evidence="4" id="KW-0012">Acyltransferase</keyword>
<dbReference type="InterPro" id="IPR018357">
    <property type="entry name" value="Hexapep_transf_CS"/>
</dbReference>
<dbReference type="GO" id="GO:0016746">
    <property type="term" value="F:acyltransferase activity"/>
    <property type="evidence" value="ECO:0007669"/>
    <property type="project" value="UniProtKB-KW"/>
</dbReference>
<evidence type="ECO:0000256" key="4">
    <source>
        <dbReference type="ARBA" id="ARBA00023315"/>
    </source>
</evidence>
<organism evidence="6 7">
    <name type="scientific">Acinetobacter piscicola</name>
    <dbReference type="NCBI Taxonomy" id="2006115"/>
    <lineage>
        <taxon>Bacteria</taxon>
        <taxon>Pseudomonadati</taxon>
        <taxon>Pseudomonadota</taxon>
        <taxon>Gammaproteobacteria</taxon>
        <taxon>Moraxellales</taxon>
        <taxon>Moraxellaceae</taxon>
        <taxon>Acinetobacter</taxon>
    </lineage>
</organism>
<dbReference type="InterPro" id="IPR011004">
    <property type="entry name" value="Trimer_LpxA-like_sf"/>
</dbReference>
<dbReference type="AlphaFoldDB" id="A0A7S6VTQ6"/>
<dbReference type="InterPro" id="IPR014710">
    <property type="entry name" value="RmlC-like_jellyroll"/>
</dbReference>